<reference evidence="1 2" key="1">
    <citation type="submission" date="2017-09" db="EMBL/GenBank/DDBJ databases">
        <title>Comparative genomics of rhizobia isolated from Phaseolus vulgaris in China.</title>
        <authorList>
            <person name="Tong W."/>
        </authorList>
    </citation>
    <scope>NUCLEOTIDE SEQUENCE [LARGE SCALE GENOMIC DNA]</scope>
    <source>
        <strain evidence="1 2">L101</strain>
    </source>
</reference>
<name>A0A2A5KNA5_9HYPH</name>
<organism evidence="1 2">
    <name type="scientific">Rhizobium sophoriradicis</name>
    <dbReference type="NCBI Taxonomy" id="1535245"/>
    <lineage>
        <taxon>Bacteria</taxon>
        <taxon>Pseudomonadati</taxon>
        <taxon>Pseudomonadota</taxon>
        <taxon>Alphaproteobacteria</taxon>
        <taxon>Hyphomicrobiales</taxon>
        <taxon>Rhizobiaceae</taxon>
        <taxon>Rhizobium/Agrobacterium group</taxon>
        <taxon>Rhizobium</taxon>
    </lineage>
</organism>
<dbReference type="EMBL" id="NXDM01000027">
    <property type="protein sequence ID" value="PCK78467.1"/>
    <property type="molecule type" value="Genomic_DNA"/>
</dbReference>
<accession>A0A2A5KNA5</accession>
<protein>
    <submittedName>
        <fullName evidence="1">Uncharacterized protein</fullName>
    </submittedName>
</protein>
<keyword evidence="2" id="KW-1185">Reference proteome</keyword>
<proteinExistence type="predicted"/>
<comment type="caution">
    <text evidence="1">The sequence shown here is derived from an EMBL/GenBank/DDBJ whole genome shotgun (WGS) entry which is preliminary data.</text>
</comment>
<sequence>MSILAMSDARAEVTMSYGDDAAGALGEQHHQIMFIRRQFGAFFNLLDELVQHCAGQAVDLARSRA</sequence>
<dbReference type="AlphaFoldDB" id="A0A2A5KNA5"/>
<gene>
    <name evidence="1" type="ORF">CPT34_24650</name>
</gene>
<evidence type="ECO:0000313" key="2">
    <source>
        <dbReference type="Proteomes" id="UP000218807"/>
    </source>
</evidence>
<evidence type="ECO:0000313" key="1">
    <source>
        <dbReference type="EMBL" id="PCK78467.1"/>
    </source>
</evidence>
<dbReference type="Proteomes" id="UP000218807">
    <property type="component" value="Unassembled WGS sequence"/>
</dbReference>